<protein>
    <submittedName>
        <fullName evidence="3">Uncharacterized protein</fullName>
    </submittedName>
</protein>
<feature type="region of interest" description="Disordered" evidence="1">
    <location>
        <begin position="273"/>
        <end position="318"/>
    </location>
</feature>
<dbReference type="RefSeq" id="WP_160898860.1">
    <property type="nucleotide sequence ID" value="NZ_WMEX01000004.1"/>
</dbReference>
<proteinExistence type="predicted"/>
<comment type="caution">
    <text evidence="3">The sequence shown here is derived from an EMBL/GenBank/DDBJ whole genome shotgun (WGS) entry which is preliminary data.</text>
</comment>
<keyword evidence="4" id="KW-1185">Reference proteome</keyword>
<accession>A0A9X4YCZ1</accession>
<sequence length="318" mass="34907">MAQHQPERPEEPRVHPGGRLEPVPGPETQAGDQSVDSGSPVNGLDGDPVEDEEASADADPEAALRAAREAERKRQQRRRRLLHDCERLLLLDFDTLAMPGWPDHHQLNLARRRRDSWLLLLSVLAALVLAGMGNLVPALIGGVAFGALALAALWGLPGVRHVFTHQASHMELLLKRRRLLHRARKHVEHLEGPIGLAAACRPLAEYNPALRRSRYTGLYSLSERGQLVDSIRNRSQAQLYLIFALEAEKAYNRLREEYLRTHEQMLDEGNVEPLNAAAQSSDPSVVPVPESDPVPPESAEAGGEGAPAHTGNPSARSS</sequence>
<dbReference type="EMBL" id="WMEX01000004">
    <property type="protein sequence ID" value="MYL26973.1"/>
    <property type="molecule type" value="Genomic_DNA"/>
</dbReference>
<name>A0A9X4YCZ1_9GAMM</name>
<gene>
    <name evidence="3" type="ORF">GLW01_09235</name>
</gene>
<dbReference type="Proteomes" id="UP000460751">
    <property type="component" value="Unassembled WGS sequence"/>
</dbReference>
<evidence type="ECO:0000313" key="3">
    <source>
        <dbReference type="EMBL" id="MYL26973.1"/>
    </source>
</evidence>
<evidence type="ECO:0000256" key="2">
    <source>
        <dbReference type="SAM" id="Phobius"/>
    </source>
</evidence>
<organism evidence="3 4">
    <name type="scientific">Vreelandella halophila</name>
    <dbReference type="NCBI Taxonomy" id="86177"/>
    <lineage>
        <taxon>Bacteria</taxon>
        <taxon>Pseudomonadati</taxon>
        <taxon>Pseudomonadota</taxon>
        <taxon>Gammaproteobacteria</taxon>
        <taxon>Oceanospirillales</taxon>
        <taxon>Halomonadaceae</taxon>
        <taxon>Vreelandella</taxon>
    </lineage>
</organism>
<feature type="compositionally biased region" description="Polar residues" evidence="1">
    <location>
        <begin position="30"/>
        <end position="40"/>
    </location>
</feature>
<feature type="compositionally biased region" description="Low complexity" evidence="1">
    <location>
        <begin position="280"/>
        <end position="289"/>
    </location>
</feature>
<dbReference type="AlphaFoldDB" id="A0A9X4YCZ1"/>
<feature type="compositionally biased region" description="Basic and acidic residues" evidence="1">
    <location>
        <begin position="1"/>
        <end position="14"/>
    </location>
</feature>
<keyword evidence="2" id="KW-0812">Transmembrane</keyword>
<feature type="transmembrane region" description="Helical" evidence="2">
    <location>
        <begin position="138"/>
        <end position="156"/>
    </location>
</feature>
<reference evidence="3 4" key="1">
    <citation type="submission" date="2019-11" db="EMBL/GenBank/DDBJ databases">
        <title>Genome sequences of 17 halophilic strains isolated from different environments.</title>
        <authorList>
            <person name="Furrow R.E."/>
        </authorList>
    </citation>
    <scope>NUCLEOTIDE SEQUENCE [LARGE SCALE GENOMIC DNA]</scope>
    <source>
        <strain evidence="3 4">22507_15_FS</strain>
    </source>
</reference>
<feature type="region of interest" description="Disordered" evidence="1">
    <location>
        <begin position="1"/>
        <end position="77"/>
    </location>
</feature>
<feature type="transmembrane region" description="Helical" evidence="2">
    <location>
        <begin position="116"/>
        <end position="132"/>
    </location>
</feature>
<evidence type="ECO:0000313" key="4">
    <source>
        <dbReference type="Proteomes" id="UP000460751"/>
    </source>
</evidence>
<dbReference type="OrthoDB" id="6199447at2"/>
<evidence type="ECO:0000256" key="1">
    <source>
        <dbReference type="SAM" id="MobiDB-lite"/>
    </source>
</evidence>
<keyword evidence="2" id="KW-1133">Transmembrane helix</keyword>
<keyword evidence="2" id="KW-0472">Membrane</keyword>
<feature type="compositionally biased region" description="Acidic residues" evidence="1">
    <location>
        <begin position="47"/>
        <end position="60"/>
    </location>
</feature>